<gene>
    <name evidence="6" type="ORF">GCM10007392_13670</name>
</gene>
<evidence type="ECO:0000313" key="7">
    <source>
        <dbReference type="Proteomes" id="UP000626148"/>
    </source>
</evidence>
<dbReference type="InterPro" id="IPR000847">
    <property type="entry name" value="LysR_HTH_N"/>
</dbReference>
<evidence type="ECO:0000256" key="4">
    <source>
        <dbReference type="ARBA" id="ARBA00023163"/>
    </source>
</evidence>
<dbReference type="InterPro" id="IPR005119">
    <property type="entry name" value="LysR_subst-bd"/>
</dbReference>
<dbReference type="PROSITE" id="PS50931">
    <property type="entry name" value="HTH_LYSR"/>
    <property type="match status" value="1"/>
</dbReference>
<dbReference type="AlphaFoldDB" id="A0A918K5N8"/>
<reference evidence="6" key="1">
    <citation type="journal article" date="2014" name="Int. J. Syst. Evol. Microbiol.">
        <title>Complete genome sequence of Corynebacterium casei LMG S-19264T (=DSM 44701T), isolated from a smear-ripened cheese.</title>
        <authorList>
            <consortium name="US DOE Joint Genome Institute (JGI-PGF)"/>
            <person name="Walter F."/>
            <person name="Albersmeier A."/>
            <person name="Kalinowski J."/>
            <person name="Ruckert C."/>
        </authorList>
    </citation>
    <scope>NUCLEOTIDE SEQUENCE</scope>
    <source>
        <strain evidence="6">KCTC 22169</strain>
    </source>
</reference>
<dbReference type="FunFam" id="1.10.10.10:FF:000001">
    <property type="entry name" value="LysR family transcriptional regulator"/>
    <property type="match status" value="1"/>
</dbReference>
<dbReference type="PANTHER" id="PTHR30537:SF5">
    <property type="entry name" value="HTH-TYPE TRANSCRIPTIONAL ACTIVATOR TTDR-RELATED"/>
    <property type="match status" value="1"/>
</dbReference>
<keyword evidence="2" id="KW-0805">Transcription regulation</keyword>
<reference evidence="6" key="2">
    <citation type="submission" date="2020-09" db="EMBL/GenBank/DDBJ databases">
        <authorList>
            <person name="Sun Q."/>
            <person name="Kim S."/>
        </authorList>
    </citation>
    <scope>NUCLEOTIDE SEQUENCE</scope>
    <source>
        <strain evidence="6">KCTC 22169</strain>
    </source>
</reference>
<dbReference type="InterPro" id="IPR036388">
    <property type="entry name" value="WH-like_DNA-bd_sf"/>
</dbReference>
<evidence type="ECO:0000259" key="5">
    <source>
        <dbReference type="PROSITE" id="PS50931"/>
    </source>
</evidence>
<organism evidence="6 7">
    <name type="scientific">Saccharospirillum salsuginis</name>
    <dbReference type="NCBI Taxonomy" id="418750"/>
    <lineage>
        <taxon>Bacteria</taxon>
        <taxon>Pseudomonadati</taxon>
        <taxon>Pseudomonadota</taxon>
        <taxon>Gammaproteobacteria</taxon>
        <taxon>Oceanospirillales</taxon>
        <taxon>Saccharospirillaceae</taxon>
        <taxon>Saccharospirillum</taxon>
    </lineage>
</organism>
<evidence type="ECO:0000256" key="2">
    <source>
        <dbReference type="ARBA" id="ARBA00023015"/>
    </source>
</evidence>
<evidence type="ECO:0000256" key="3">
    <source>
        <dbReference type="ARBA" id="ARBA00023125"/>
    </source>
</evidence>
<dbReference type="Pfam" id="PF03466">
    <property type="entry name" value="LysR_substrate"/>
    <property type="match status" value="1"/>
</dbReference>
<keyword evidence="4" id="KW-0804">Transcription</keyword>
<dbReference type="InterPro" id="IPR036390">
    <property type="entry name" value="WH_DNA-bd_sf"/>
</dbReference>
<comment type="caution">
    <text evidence="6">The sequence shown here is derived from an EMBL/GenBank/DDBJ whole genome shotgun (WGS) entry which is preliminary data.</text>
</comment>
<dbReference type="SUPFAM" id="SSF53850">
    <property type="entry name" value="Periplasmic binding protein-like II"/>
    <property type="match status" value="1"/>
</dbReference>
<dbReference type="Gene3D" id="1.10.10.10">
    <property type="entry name" value="Winged helix-like DNA-binding domain superfamily/Winged helix DNA-binding domain"/>
    <property type="match status" value="1"/>
</dbReference>
<keyword evidence="3" id="KW-0238">DNA-binding</keyword>
<evidence type="ECO:0000256" key="1">
    <source>
        <dbReference type="ARBA" id="ARBA00009437"/>
    </source>
</evidence>
<dbReference type="CDD" id="cd08422">
    <property type="entry name" value="PBP2_CrgA_like"/>
    <property type="match status" value="1"/>
</dbReference>
<accession>A0A918K5N8</accession>
<keyword evidence="7" id="KW-1185">Reference proteome</keyword>
<dbReference type="InterPro" id="IPR058163">
    <property type="entry name" value="LysR-type_TF_proteobact-type"/>
</dbReference>
<dbReference type="PRINTS" id="PR00039">
    <property type="entry name" value="HTHLYSR"/>
</dbReference>
<dbReference type="Proteomes" id="UP000626148">
    <property type="component" value="Unassembled WGS sequence"/>
</dbReference>
<proteinExistence type="inferred from homology"/>
<dbReference type="GO" id="GO:0003677">
    <property type="term" value="F:DNA binding"/>
    <property type="evidence" value="ECO:0007669"/>
    <property type="project" value="UniProtKB-KW"/>
</dbReference>
<comment type="similarity">
    <text evidence="1">Belongs to the LysR transcriptional regulatory family.</text>
</comment>
<protein>
    <submittedName>
        <fullName evidence="6">LysR family transcriptional regulator</fullName>
    </submittedName>
</protein>
<dbReference type="EMBL" id="BMXR01000003">
    <property type="protein sequence ID" value="GGX48054.1"/>
    <property type="molecule type" value="Genomic_DNA"/>
</dbReference>
<dbReference type="SUPFAM" id="SSF46785">
    <property type="entry name" value="Winged helix' DNA-binding domain"/>
    <property type="match status" value="1"/>
</dbReference>
<feature type="domain" description="HTH lysR-type" evidence="5">
    <location>
        <begin position="1"/>
        <end position="59"/>
    </location>
</feature>
<dbReference type="Pfam" id="PF00126">
    <property type="entry name" value="HTH_1"/>
    <property type="match status" value="1"/>
</dbReference>
<evidence type="ECO:0000313" key="6">
    <source>
        <dbReference type="EMBL" id="GGX48054.1"/>
    </source>
</evidence>
<dbReference type="RefSeq" id="WP_189607767.1">
    <property type="nucleotide sequence ID" value="NZ_BMXR01000003.1"/>
</dbReference>
<dbReference type="GO" id="GO:0003700">
    <property type="term" value="F:DNA-binding transcription factor activity"/>
    <property type="evidence" value="ECO:0007669"/>
    <property type="project" value="InterPro"/>
</dbReference>
<name>A0A918K5N8_9GAMM</name>
<dbReference type="PANTHER" id="PTHR30537">
    <property type="entry name" value="HTH-TYPE TRANSCRIPTIONAL REGULATOR"/>
    <property type="match status" value="1"/>
</dbReference>
<sequence length="297" mass="33658">MDRFSEIQAFLAVCETGSFTRAAESLSLSRSRISQLVAELEDRLGVTLLHRTTRVVQLTPEGEHFRVRCQSGIRQLESAEVSLKLMSERLSGPVRINSVGGLIGEYYVARVLTEVAAQHPSLNIHLEYSSQRVDLNQDPVDLVIRGGDDPGPHVEAERIGQLEFMLCASPRYLNQVGFPRHPDELSNFNCLRGTPRVWRFHKGNETVEHQPEGNWFSPSSQAQLLAAEQGLGIARLSNLVLREPLQQGRVIQVLNDWRIANTSLWLVWAERTELPKRVRTVRDHLIRRFHSFDLGSL</sequence>
<dbReference type="Gene3D" id="3.40.190.290">
    <property type="match status" value="1"/>
</dbReference>